<keyword evidence="3" id="KW-1185">Reference proteome</keyword>
<dbReference type="VEuPathDB" id="VectorBase:ASIC022042"/>
<gene>
    <name evidence="1" type="ORF">ZHAS_00022042</name>
</gene>
<accession>A0A084WUB0</accession>
<evidence type="ECO:0000313" key="1">
    <source>
        <dbReference type="EMBL" id="KFB53804.1"/>
    </source>
</evidence>
<name>A0A084WUB0_ANOSI</name>
<dbReference type="EnsemblMetazoa" id="ASIC022042-RA">
    <property type="protein sequence ID" value="ASIC022042-PA"/>
    <property type="gene ID" value="ASIC022042"/>
</dbReference>
<organism evidence="1">
    <name type="scientific">Anopheles sinensis</name>
    <name type="common">Mosquito</name>
    <dbReference type="NCBI Taxonomy" id="74873"/>
    <lineage>
        <taxon>Eukaryota</taxon>
        <taxon>Metazoa</taxon>
        <taxon>Ecdysozoa</taxon>
        <taxon>Arthropoda</taxon>
        <taxon>Hexapoda</taxon>
        <taxon>Insecta</taxon>
        <taxon>Pterygota</taxon>
        <taxon>Neoptera</taxon>
        <taxon>Endopterygota</taxon>
        <taxon>Diptera</taxon>
        <taxon>Nematocera</taxon>
        <taxon>Culicoidea</taxon>
        <taxon>Culicidae</taxon>
        <taxon>Anophelinae</taxon>
        <taxon>Anopheles</taxon>
    </lineage>
</organism>
<proteinExistence type="predicted"/>
<evidence type="ECO:0000313" key="2">
    <source>
        <dbReference type="EnsemblMetazoa" id="ASIC022042-PA"/>
    </source>
</evidence>
<sequence length="65" mass="6813">MPVRVEPCDGPGPGFTPRDFPVFVSREKDKRNGDATACLPVDAAAAAAIVVVFVDVVVRCKAAVN</sequence>
<reference evidence="2" key="2">
    <citation type="submission" date="2020-05" db="UniProtKB">
        <authorList>
            <consortium name="EnsemblMetazoa"/>
        </authorList>
    </citation>
    <scope>IDENTIFICATION</scope>
</reference>
<reference evidence="1 3" key="1">
    <citation type="journal article" date="2014" name="BMC Genomics">
        <title>Genome sequence of Anopheles sinensis provides insight into genetics basis of mosquito competence for malaria parasites.</title>
        <authorList>
            <person name="Zhou D."/>
            <person name="Zhang D."/>
            <person name="Ding G."/>
            <person name="Shi L."/>
            <person name="Hou Q."/>
            <person name="Ye Y."/>
            <person name="Xu Y."/>
            <person name="Zhou H."/>
            <person name="Xiong C."/>
            <person name="Li S."/>
            <person name="Yu J."/>
            <person name="Hong S."/>
            <person name="Yu X."/>
            <person name="Zou P."/>
            <person name="Chen C."/>
            <person name="Chang X."/>
            <person name="Wang W."/>
            <person name="Lv Y."/>
            <person name="Sun Y."/>
            <person name="Ma L."/>
            <person name="Shen B."/>
            <person name="Zhu C."/>
        </authorList>
    </citation>
    <scope>NUCLEOTIDE SEQUENCE [LARGE SCALE GENOMIC DNA]</scope>
</reference>
<evidence type="ECO:0000313" key="3">
    <source>
        <dbReference type="Proteomes" id="UP000030765"/>
    </source>
</evidence>
<dbReference type="Proteomes" id="UP000030765">
    <property type="component" value="Unassembled WGS sequence"/>
</dbReference>
<protein>
    <submittedName>
        <fullName evidence="1 2">Uroporphyrinogen III synthase HEM4</fullName>
    </submittedName>
</protein>
<dbReference type="EMBL" id="ATLV01027044">
    <property type="status" value="NOT_ANNOTATED_CDS"/>
    <property type="molecule type" value="Genomic_DNA"/>
</dbReference>
<dbReference type="EMBL" id="KE525421">
    <property type="protein sequence ID" value="KFB53804.1"/>
    <property type="molecule type" value="Genomic_DNA"/>
</dbReference>
<dbReference type="AlphaFoldDB" id="A0A084WUB0"/>